<feature type="transmembrane region" description="Helical" evidence="1">
    <location>
        <begin position="87"/>
        <end position="107"/>
    </location>
</feature>
<keyword evidence="1" id="KW-0472">Membrane</keyword>
<feature type="transmembrane region" description="Helical" evidence="1">
    <location>
        <begin position="63"/>
        <end position="80"/>
    </location>
</feature>
<feature type="transmembrane region" description="Helical" evidence="1">
    <location>
        <begin position="268"/>
        <end position="286"/>
    </location>
</feature>
<keyword evidence="1" id="KW-1133">Transmembrane helix</keyword>
<protein>
    <recommendedName>
        <fullName evidence="4">DUF2955 domain-containing protein</fullName>
    </recommendedName>
</protein>
<evidence type="ECO:0000313" key="3">
    <source>
        <dbReference type="Proteomes" id="UP001500021"/>
    </source>
</evidence>
<feature type="transmembrane region" description="Helical" evidence="1">
    <location>
        <begin position="244"/>
        <end position="262"/>
    </location>
</feature>
<keyword evidence="1" id="KW-0812">Transmembrane</keyword>
<evidence type="ECO:0000313" key="2">
    <source>
        <dbReference type="EMBL" id="GAA0812009.1"/>
    </source>
</evidence>
<gene>
    <name evidence="2" type="ORF">GCM10009111_05360</name>
</gene>
<feature type="transmembrane region" description="Helical" evidence="1">
    <location>
        <begin position="138"/>
        <end position="157"/>
    </location>
</feature>
<reference evidence="3" key="1">
    <citation type="journal article" date="2019" name="Int. J. Syst. Evol. Microbiol.">
        <title>The Global Catalogue of Microorganisms (GCM) 10K type strain sequencing project: providing services to taxonomists for standard genome sequencing and annotation.</title>
        <authorList>
            <consortium name="The Broad Institute Genomics Platform"/>
            <consortium name="The Broad Institute Genome Sequencing Center for Infectious Disease"/>
            <person name="Wu L."/>
            <person name="Ma J."/>
        </authorList>
    </citation>
    <scope>NUCLEOTIDE SEQUENCE [LARGE SCALE GENOMIC DNA]</scope>
    <source>
        <strain evidence="3">JCM 15608</strain>
    </source>
</reference>
<feature type="transmembrane region" description="Helical" evidence="1">
    <location>
        <begin position="324"/>
        <end position="349"/>
    </location>
</feature>
<organism evidence="2 3">
    <name type="scientific">Colwellia asteriadis</name>
    <dbReference type="NCBI Taxonomy" id="517723"/>
    <lineage>
        <taxon>Bacteria</taxon>
        <taxon>Pseudomonadati</taxon>
        <taxon>Pseudomonadota</taxon>
        <taxon>Gammaproteobacteria</taxon>
        <taxon>Alteromonadales</taxon>
        <taxon>Colwelliaceae</taxon>
        <taxon>Colwellia</taxon>
    </lineage>
</organism>
<feature type="transmembrane region" description="Helical" evidence="1">
    <location>
        <begin position="21"/>
        <end position="43"/>
    </location>
</feature>
<evidence type="ECO:0008006" key="4">
    <source>
        <dbReference type="Google" id="ProtNLM"/>
    </source>
</evidence>
<dbReference type="InterPro" id="IPR022604">
    <property type="entry name" value="DUF2955"/>
</dbReference>
<feature type="transmembrane region" description="Helical" evidence="1">
    <location>
        <begin position="199"/>
        <end position="232"/>
    </location>
</feature>
<feature type="transmembrane region" description="Helical" evidence="1">
    <location>
        <begin position="113"/>
        <end position="131"/>
    </location>
</feature>
<name>A0ABP3WID2_9GAMM</name>
<dbReference type="Pfam" id="PF11168">
    <property type="entry name" value="DUF2955"/>
    <property type="match status" value="1"/>
</dbReference>
<sequence>MTFITQKIANFSPTETSSLRLIVGVVLAVAIAFGFNWHFAFITPVFVAKFLSNKKPKLPLKKLVSIFLILTAAIVLGGVLTRFLTPFPAVFILIITLLIFWISYWNNSGGNEVIVTMLLVGLTAIPVLGIIDQRLAELFTFGFLFSCFVSLVLVMVMHELIPDKQLNEHEQLPVPANNAPVDLDAEGLPLPNKAVRVKLALLSTVMIMPVVIYFLSFQSTALLVLIFISLMAQKPDLVAGIKGSKALLVGNIMGGLIAIALYNVLKVAPTFSFLLLLFALIVGYLAKHIFSEKRTAPLYAMALGTTIILISSASAGASDADEKFYVRIMQIAFACSYIVFATVLANPLLQKLSAPTATRTIEPDKPTIKA</sequence>
<accession>A0ABP3WID2</accession>
<dbReference type="EMBL" id="BAAAFA010000001">
    <property type="protein sequence ID" value="GAA0812009.1"/>
    <property type="molecule type" value="Genomic_DNA"/>
</dbReference>
<comment type="caution">
    <text evidence="2">The sequence shown here is derived from an EMBL/GenBank/DDBJ whole genome shotgun (WGS) entry which is preliminary data.</text>
</comment>
<dbReference type="RefSeq" id="WP_343814654.1">
    <property type="nucleotide sequence ID" value="NZ_BAAAFA010000001.1"/>
</dbReference>
<feature type="transmembrane region" description="Helical" evidence="1">
    <location>
        <begin position="298"/>
        <end position="318"/>
    </location>
</feature>
<proteinExistence type="predicted"/>
<dbReference type="Proteomes" id="UP001500021">
    <property type="component" value="Unassembled WGS sequence"/>
</dbReference>
<evidence type="ECO:0000256" key="1">
    <source>
        <dbReference type="SAM" id="Phobius"/>
    </source>
</evidence>
<keyword evidence="3" id="KW-1185">Reference proteome</keyword>